<evidence type="ECO:0000313" key="2">
    <source>
        <dbReference type="Ensembl" id="ENSCCRP00020065026.1"/>
    </source>
</evidence>
<dbReference type="InterPro" id="IPR013106">
    <property type="entry name" value="Ig_V-set"/>
</dbReference>
<organism evidence="2 3">
    <name type="scientific">Cyprinus carpio</name>
    <name type="common">Common carp</name>
    <dbReference type="NCBI Taxonomy" id="7962"/>
    <lineage>
        <taxon>Eukaryota</taxon>
        <taxon>Metazoa</taxon>
        <taxon>Chordata</taxon>
        <taxon>Craniata</taxon>
        <taxon>Vertebrata</taxon>
        <taxon>Euteleostomi</taxon>
        <taxon>Actinopterygii</taxon>
        <taxon>Neopterygii</taxon>
        <taxon>Teleostei</taxon>
        <taxon>Ostariophysi</taxon>
        <taxon>Cypriniformes</taxon>
        <taxon>Cyprinidae</taxon>
        <taxon>Cyprininae</taxon>
        <taxon>Cyprinus</taxon>
    </lineage>
</organism>
<dbReference type="PROSITE" id="PS50835">
    <property type="entry name" value="IG_LIKE"/>
    <property type="match status" value="1"/>
</dbReference>
<dbReference type="Proteomes" id="UP000694701">
    <property type="component" value="Unplaced"/>
</dbReference>
<dbReference type="InterPro" id="IPR003599">
    <property type="entry name" value="Ig_sub"/>
</dbReference>
<evidence type="ECO:0000313" key="3">
    <source>
        <dbReference type="Proteomes" id="UP000694701"/>
    </source>
</evidence>
<dbReference type="InterPro" id="IPR007110">
    <property type="entry name" value="Ig-like_dom"/>
</dbReference>
<dbReference type="SUPFAM" id="SSF48726">
    <property type="entry name" value="Immunoglobulin"/>
    <property type="match status" value="1"/>
</dbReference>
<dbReference type="SMART" id="SM00406">
    <property type="entry name" value="IGv"/>
    <property type="match status" value="1"/>
</dbReference>
<name>A0A8C2HRN8_CYPCA</name>
<dbReference type="PANTHER" id="PTHR23267">
    <property type="entry name" value="IMMUNOGLOBULIN LIGHT CHAIN"/>
    <property type="match status" value="1"/>
</dbReference>
<proteinExistence type="predicted"/>
<dbReference type="InterPro" id="IPR013783">
    <property type="entry name" value="Ig-like_fold"/>
</dbReference>
<dbReference type="Ensembl" id="ENSCCRT00020071573.1">
    <property type="protein sequence ID" value="ENSCCRP00020065026.1"/>
    <property type="gene ID" value="ENSCCRG00020030641.1"/>
</dbReference>
<dbReference type="AlphaFoldDB" id="A0A8C2HRN8"/>
<dbReference type="SMART" id="SM00409">
    <property type="entry name" value="IG"/>
    <property type="match status" value="1"/>
</dbReference>
<reference evidence="2" key="1">
    <citation type="submission" date="2025-08" db="UniProtKB">
        <authorList>
            <consortium name="Ensembl"/>
        </authorList>
    </citation>
    <scope>IDENTIFICATION</scope>
</reference>
<accession>A0A8C2HRN8</accession>
<dbReference type="InterPro" id="IPR036179">
    <property type="entry name" value="Ig-like_dom_sf"/>
</dbReference>
<sequence length="145" mass="16072">LIINIHSLKCTSFTDFSKLLLAQTGQSVTVTCTFSINPACCYNNGQHDLRWFLKKPGEAPKNLICGTSSRQSGTPSRFSGSGSNSDFTLTISGVQTKDTGDYYCQSYHEISGKAVHTVIKSFTHTESKKSHRSLKTHKQFIYQLV</sequence>
<dbReference type="InterPro" id="IPR050150">
    <property type="entry name" value="IgV_Light_Chain"/>
</dbReference>
<evidence type="ECO:0000259" key="1">
    <source>
        <dbReference type="PROSITE" id="PS50835"/>
    </source>
</evidence>
<feature type="domain" description="Ig-like" evidence="1">
    <location>
        <begin position="11"/>
        <end position="123"/>
    </location>
</feature>
<dbReference type="Pfam" id="PF07686">
    <property type="entry name" value="V-set"/>
    <property type="match status" value="1"/>
</dbReference>
<protein>
    <recommendedName>
        <fullName evidence="1">Ig-like domain-containing protein</fullName>
    </recommendedName>
</protein>
<dbReference type="Gene3D" id="2.60.40.10">
    <property type="entry name" value="Immunoglobulins"/>
    <property type="match status" value="1"/>
</dbReference>